<keyword evidence="4" id="KW-1185">Reference proteome</keyword>
<protein>
    <recommendedName>
        <fullName evidence="2">T6SS Phospholipase effector Tle1-like catalytic domain-containing protein</fullName>
    </recommendedName>
</protein>
<reference evidence="3" key="2">
    <citation type="journal article" date="2023" name="IMA Fungus">
        <title>Comparative genomic study of the Penicillium genus elucidates a diverse pangenome and 15 lateral gene transfer events.</title>
        <authorList>
            <person name="Petersen C."/>
            <person name="Sorensen T."/>
            <person name="Nielsen M.R."/>
            <person name="Sondergaard T.E."/>
            <person name="Sorensen J.L."/>
            <person name="Fitzpatrick D.A."/>
            <person name="Frisvad J.C."/>
            <person name="Nielsen K.L."/>
        </authorList>
    </citation>
    <scope>NUCLEOTIDE SEQUENCE</scope>
    <source>
        <strain evidence="3">IBT 29677</strain>
    </source>
</reference>
<dbReference type="PANTHER" id="PTHR33840">
    <property type="match status" value="1"/>
</dbReference>
<dbReference type="Pfam" id="PF09994">
    <property type="entry name" value="T6SS_Tle1-like_cat"/>
    <property type="match status" value="1"/>
</dbReference>
<evidence type="ECO:0000313" key="3">
    <source>
        <dbReference type="EMBL" id="KAJ5392495.1"/>
    </source>
</evidence>
<dbReference type="InterPro" id="IPR018712">
    <property type="entry name" value="Tle1-like_cat"/>
</dbReference>
<evidence type="ECO:0000313" key="4">
    <source>
        <dbReference type="Proteomes" id="UP001147747"/>
    </source>
</evidence>
<sequence>MSQPKPIQIVLCFDGTGNTFRADGTETNILKICRMLQRTDEQLVYYQPGIGTEITPGSLAAKTLKKSSHLGKSKTISQALGESFDQHVLGGYRFLMRHYRGDGNIFIFGFSRGAYTARFLAEMLDYAGLLGPDNEEMIPFIWDAFSQWKLTRYEGTQKRKQATDFLNNCRETLCRRVTRVKFLGLFDTVNSIADFEINNDTMPTARVIRHAVSIDERRVKFQPVLLDSGVNSGNAAGSRSTTYKERLDPVKTEPLVVPGVPQSVDDSESENGDVNEKGSALRGSKQKADDGSQDLQELWFPGGHADIGGGFQLEGDEKFQLSHAPLVWMVQEAQRAGIEFDQEKLYKYKCLEHWAEDSSASTHFKEALRQSSTEGLLHDRIGFGEGVSPISVLAWRLMEYLPIRRSDMQPDGSWKMVCWPLHRGQARDIPSDALIHGSAVRRLQSNPEYRPANMIIGGGGRGVKEVGPEYGIGQWEAIRMCEKFDPPSEQWSRKRPEHTEWEEYVEAGTNIHRWIEDPRVQGCFVPRISLKFTDLSQQGWSIRQFAASFPSSCLHDAITFGIPVTGSVSANSDCSGIGIKLEFQMTSHNHPSHRLEGTIAKSVIFITLIERVLGAPRPWISELIKVAYEKEIFSTQLSEGFRGPMMNGEYGSTQPGVPRDTWDEDW</sequence>
<gene>
    <name evidence="3" type="ORF">N7509_007985</name>
</gene>
<dbReference type="GeneID" id="81371602"/>
<proteinExistence type="predicted"/>
<feature type="region of interest" description="Disordered" evidence="1">
    <location>
        <begin position="232"/>
        <end position="288"/>
    </location>
</feature>
<dbReference type="AlphaFoldDB" id="A0A9X0B8W4"/>
<reference evidence="3" key="1">
    <citation type="submission" date="2022-12" db="EMBL/GenBank/DDBJ databases">
        <authorList>
            <person name="Petersen C."/>
        </authorList>
    </citation>
    <scope>NUCLEOTIDE SEQUENCE</scope>
    <source>
        <strain evidence="3">IBT 29677</strain>
    </source>
</reference>
<accession>A0A9X0B8W4</accession>
<comment type="caution">
    <text evidence="3">The sequence shown here is derived from an EMBL/GenBank/DDBJ whole genome shotgun (WGS) entry which is preliminary data.</text>
</comment>
<dbReference type="PANTHER" id="PTHR33840:SF2">
    <property type="entry name" value="TLE1 PHOSPHOLIPASE DOMAIN-CONTAINING PROTEIN"/>
    <property type="match status" value="1"/>
</dbReference>
<dbReference type="RefSeq" id="XP_056488173.1">
    <property type="nucleotide sequence ID" value="XM_056632622.1"/>
</dbReference>
<organism evidence="3 4">
    <name type="scientific">Penicillium cosmopolitanum</name>
    <dbReference type="NCBI Taxonomy" id="1131564"/>
    <lineage>
        <taxon>Eukaryota</taxon>
        <taxon>Fungi</taxon>
        <taxon>Dikarya</taxon>
        <taxon>Ascomycota</taxon>
        <taxon>Pezizomycotina</taxon>
        <taxon>Eurotiomycetes</taxon>
        <taxon>Eurotiomycetidae</taxon>
        <taxon>Eurotiales</taxon>
        <taxon>Aspergillaceae</taxon>
        <taxon>Penicillium</taxon>
    </lineage>
</organism>
<feature type="domain" description="T6SS Phospholipase effector Tle1-like catalytic" evidence="2">
    <location>
        <begin position="8"/>
        <end position="332"/>
    </location>
</feature>
<dbReference type="Proteomes" id="UP001147747">
    <property type="component" value="Unassembled WGS sequence"/>
</dbReference>
<feature type="compositionally biased region" description="Basic and acidic residues" evidence="1">
    <location>
        <begin position="242"/>
        <end position="251"/>
    </location>
</feature>
<feature type="compositionally biased region" description="Polar residues" evidence="1">
    <location>
        <begin position="232"/>
        <end position="241"/>
    </location>
</feature>
<dbReference type="OrthoDB" id="3162439at2759"/>
<name>A0A9X0B8W4_9EURO</name>
<evidence type="ECO:0000256" key="1">
    <source>
        <dbReference type="SAM" id="MobiDB-lite"/>
    </source>
</evidence>
<feature type="region of interest" description="Disordered" evidence="1">
    <location>
        <begin position="647"/>
        <end position="666"/>
    </location>
</feature>
<dbReference type="EMBL" id="JAPZBU010000008">
    <property type="protein sequence ID" value="KAJ5392495.1"/>
    <property type="molecule type" value="Genomic_DNA"/>
</dbReference>
<evidence type="ECO:0000259" key="2">
    <source>
        <dbReference type="Pfam" id="PF09994"/>
    </source>
</evidence>